<comment type="caution">
    <text evidence="1">The sequence shown here is derived from an EMBL/GenBank/DDBJ whole genome shotgun (WGS) entry which is preliminary data.</text>
</comment>
<dbReference type="RefSeq" id="WP_194563425.1">
    <property type="nucleotide sequence ID" value="NZ_JADKPV010000006.1"/>
</dbReference>
<dbReference type="NCBIfam" id="TIGR01784">
    <property type="entry name" value="T_den_put_tspse"/>
    <property type="match status" value="1"/>
</dbReference>
<dbReference type="Proteomes" id="UP000622653">
    <property type="component" value="Unassembled WGS sequence"/>
</dbReference>
<gene>
    <name evidence="1" type="ORF">IRY55_11270</name>
</gene>
<evidence type="ECO:0000313" key="2">
    <source>
        <dbReference type="Proteomes" id="UP000622653"/>
    </source>
</evidence>
<protein>
    <submittedName>
        <fullName evidence="1">Rpn family recombination-promoting nuclease/putative transposase</fullName>
    </submittedName>
</protein>
<proteinExistence type="predicted"/>
<dbReference type="PANTHER" id="PTHR41317">
    <property type="entry name" value="PD-(D_E)XK NUCLEASE FAMILY TRANSPOSASE"/>
    <property type="match status" value="1"/>
</dbReference>
<evidence type="ECO:0000313" key="1">
    <source>
        <dbReference type="EMBL" id="MBF4501945.1"/>
    </source>
</evidence>
<organism evidence="1 2">
    <name type="scientific">Savagea serpentis</name>
    <dbReference type="NCBI Taxonomy" id="2785297"/>
    <lineage>
        <taxon>Bacteria</taxon>
        <taxon>Bacillati</taxon>
        <taxon>Bacillota</taxon>
        <taxon>Bacilli</taxon>
        <taxon>Bacillales</taxon>
        <taxon>Caryophanaceae</taxon>
        <taxon>Savagea</taxon>
    </lineage>
</organism>
<accession>A0A8J7GD11</accession>
<reference evidence="1" key="1">
    <citation type="submission" date="2020-11" db="EMBL/GenBank/DDBJ databases">
        <title>Multidrug resistant novel bacterium Savagea serpentis sp. nov., isolated from the scats of a vine snake (Ahaetulla nasuta).</title>
        <authorList>
            <person name="Venkata Ramana V."/>
            <person name="Vikas Patil S."/>
            <person name="Yogita Lugani V."/>
        </authorList>
    </citation>
    <scope>NUCLEOTIDE SEQUENCE</scope>
    <source>
        <strain evidence="1">SN6</strain>
    </source>
</reference>
<sequence length="316" mass="37447">MSKKILRNIQLHELMDLKIDYAFKQLFGTEKNKQLTIVFLNAILRKTRRSPIEDVIFIAQEVGGEYKEDKQSRLDIVVRNEANELINIEMQLANQNDMIQRTLYYWSRLYASQLKRSKGYHLLHPTITINICDFDLLPTPNYHSSYYLCEHDTKHPLFQNNHIFEIHFIEMKKFIKLWYEHQLNPFDDLLVRWLLLLSMVDGRKSKVYDDIYKELEELTMTDSRLEQAFQKWEELSQIPESILAYDARLKAILDEEARIEYAEMKGFEQGKDTGFEDGLRQAAQSILDQGYSMQEVSKLLNLPVETIQKLIEKEPS</sequence>
<keyword evidence="2" id="KW-1185">Reference proteome</keyword>
<dbReference type="AlphaFoldDB" id="A0A8J7GD11"/>
<name>A0A8J7GD11_9BACL</name>
<dbReference type="InterPro" id="IPR010106">
    <property type="entry name" value="RpnA"/>
</dbReference>
<dbReference type="Pfam" id="PF12784">
    <property type="entry name" value="PDDEXK_2"/>
    <property type="match status" value="1"/>
</dbReference>
<dbReference type="PANTHER" id="PTHR41317:SF1">
    <property type="entry name" value="PD-(D_E)XK NUCLEASE FAMILY TRANSPOSASE"/>
    <property type="match status" value="1"/>
</dbReference>
<dbReference type="EMBL" id="JADKPV010000006">
    <property type="protein sequence ID" value="MBF4501945.1"/>
    <property type="molecule type" value="Genomic_DNA"/>
</dbReference>